<name>A0A8G2F601_DESNO</name>
<evidence type="ECO:0000313" key="3">
    <source>
        <dbReference type="Proteomes" id="UP000199581"/>
    </source>
</evidence>
<sequence>MNSKVGQGDQDAKVERTAEDSSLLIACDNDGKKVVRKSFRVPVPHGLVTMNHDGLKHSVKDLSMYGIGLSVTSPDAFVIGSVLSDVQIVFPDRSFHVDVRIVHISPYEGETLICGMEIINTHDSGYIDWMTRVVSEIKSSVLSSVTKPS</sequence>
<dbReference type="EMBL" id="FOTO01000005">
    <property type="protein sequence ID" value="SFL71649.1"/>
    <property type="molecule type" value="Genomic_DNA"/>
</dbReference>
<feature type="domain" description="PilZ" evidence="1">
    <location>
        <begin position="36"/>
        <end position="120"/>
    </location>
</feature>
<evidence type="ECO:0000259" key="1">
    <source>
        <dbReference type="Pfam" id="PF07238"/>
    </source>
</evidence>
<dbReference type="InterPro" id="IPR009875">
    <property type="entry name" value="PilZ_domain"/>
</dbReference>
<organism evidence="2 3">
    <name type="scientific">Desulfomicrobium norvegicum (strain DSM 1741 / NCIMB 8310)</name>
    <name type="common">Desulfovibrio baculatus (strain Norway 4)</name>
    <name type="synonym">Desulfovibrio desulfuricans (strain Norway 4)</name>
    <dbReference type="NCBI Taxonomy" id="52561"/>
    <lineage>
        <taxon>Bacteria</taxon>
        <taxon>Pseudomonadati</taxon>
        <taxon>Thermodesulfobacteriota</taxon>
        <taxon>Desulfovibrionia</taxon>
        <taxon>Desulfovibrionales</taxon>
        <taxon>Desulfomicrobiaceae</taxon>
        <taxon>Desulfomicrobium</taxon>
    </lineage>
</organism>
<dbReference type="RefSeq" id="WP_092191702.1">
    <property type="nucleotide sequence ID" value="NZ_FOTO01000005.1"/>
</dbReference>
<dbReference type="OrthoDB" id="5471029at2"/>
<dbReference type="Pfam" id="PF07238">
    <property type="entry name" value="PilZ"/>
    <property type="match status" value="1"/>
</dbReference>
<dbReference type="AlphaFoldDB" id="A0A8G2F601"/>
<reference evidence="2 3" key="1">
    <citation type="submission" date="2016-10" db="EMBL/GenBank/DDBJ databases">
        <authorList>
            <person name="Varghese N."/>
            <person name="Submissions S."/>
        </authorList>
    </citation>
    <scope>NUCLEOTIDE SEQUENCE [LARGE SCALE GENOMIC DNA]</scope>
    <source>
        <strain evidence="2 3">DSM 1741</strain>
    </source>
</reference>
<evidence type="ECO:0000313" key="2">
    <source>
        <dbReference type="EMBL" id="SFL71649.1"/>
    </source>
</evidence>
<keyword evidence="3" id="KW-1185">Reference proteome</keyword>
<accession>A0A8G2F601</accession>
<dbReference type="Gene3D" id="2.40.10.220">
    <property type="entry name" value="predicted glycosyltransferase like domains"/>
    <property type="match status" value="1"/>
</dbReference>
<dbReference type="Proteomes" id="UP000199581">
    <property type="component" value="Unassembled WGS sequence"/>
</dbReference>
<proteinExistence type="predicted"/>
<dbReference type="GO" id="GO:0035438">
    <property type="term" value="F:cyclic-di-GMP binding"/>
    <property type="evidence" value="ECO:0007669"/>
    <property type="project" value="InterPro"/>
</dbReference>
<gene>
    <name evidence="2" type="ORF">SAMN05421830_105127</name>
</gene>
<comment type="caution">
    <text evidence="2">The sequence shown here is derived from an EMBL/GenBank/DDBJ whole genome shotgun (WGS) entry which is preliminary data.</text>
</comment>
<protein>
    <submittedName>
        <fullName evidence="2">PilZ domain-containing protein</fullName>
    </submittedName>
</protein>